<dbReference type="OrthoDB" id="10576301at2759"/>
<feature type="chain" id="PRO_5040492062" evidence="2">
    <location>
        <begin position="28"/>
        <end position="161"/>
    </location>
</feature>
<keyword evidence="4" id="KW-1185">Reference proteome</keyword>
<keyword evidence="1" id="KW-0472">Membrane</keyword>
<dbReference type="Proteomes" id="UP000789706">
    <property type="component" value="Unassembled WGS sequence"/>
</dbReference>
<evidence type="ECO:0000313" key="4">
    <source>
        <dbReference type="Proteomes" id="UP000789706"/>
    </source>
</evidence>
<reference evidence="3" key="1">
    <citation type="submission" date="2021-06" db="EMBL/GenBank/DDBJ databases">
        <authorList>
            <person name="Kallberg Y."/>
            <person name="Tangrot J."/>
            <person name="Rosling A."/>
        </authorList>
    </citation>
    <scope>NUCLEOTIDE SEQUENCE</scope>
    <source>
        <strain evidence="3">AZ414A</strain>
    </source>
</reference>
<keyword evidence="1" id="KW-1133">Transmembrane helix</keyword>
<dbReference type="EMBL" id="CAJVPK010000600">
    <property type="protein sequence ID" value="CAG8530529.1"/>
    <property type="molecule type" value="Genomic_DNA"/>
</dbReference>
<protein>
    <submittedName>
        <fullName evidence="3">10692_t:CDS:1</fullName>
    </submittedName>
</protein>
<keyword evidence="1" id="KW-0812">Transmembrane</keyword>
<accession>A0A9N9AI81</accession>
<comment type="caution">
    <text evidence="3">The sequence shown here is derived from an EMBL/GenBank/DDBJ whole genome shotgun (WGS) entry which is preliminary data.</text>
</comment>
<name>A0A9N9AI81_9GLOM</name>
<proteinExistence type="predicted"/>
<gene>
    <name evidence="3" type="ORF">DEBURN_LOCUS6116</name>
</gene>
<feature type="transmembrane region" description="Helical" evidence="1">
    <location>
        <begin position="67"/>
        <end position="92"/>
    </location>
</feature>
<organism evidence="3 4">
    <name type="scientific">Diversispora eburnea</name>
    <dbReference type="NCBI Taxonomy" id="1213867"/>
    <lineage>
        <taxon>Eukaryota</taxon>
        <taxon>Fungi</taxon>
        <taxon>Fungi incertae sedis</taxon>
        <taxon>Mucoromycota</taxon>
        <taxon>Glomeromycotina</taxon>
        <taxon>Glomeromycetes</taxon>
        <taxon>Diversisporales</taxon>
        <taxon>Diversisporaceae</taxon>
        <taxon>Diversispora</taxon>
    </lineage>
</organism>
<evidence type="ECO:0000256" key="1">
    <source>
        <dbReference type="SAM" id="Phobius"/>
    </source>
</evidence>
<feature type="signal peptide" evidence="2">
    <location>
        <begin position="1"/>
        <end position="27"/>
    </location>
</feature>
<dbReference type="AlphaFoldDB" id="A0A9N9AI81"/>
<evidence type="ECO:0000313" key="3">
    <source>
        <dbReference type="EMBL" id="CAG8530529.1"/>
    </source>
</evidence>
<keyword evidence="2" id="KW-0732">Signal</keyword>
<evidence type="ECO:0000256" key="2">
    <source>
        <dbReference type="SAM" id="SignalP"/>
    </source>
</evidence>
<sequence length="161" mass="17296">MQYKKTSKFAFAFLVILSLVIVGLVDATPVPAETNESDLISFPAENMKRGNTCHECDVNDKPCCGSLFVAILFEAGAFVYINLLKVLVIIVVKLTTVVKLDAVTCLLDGVAIKILECVLVNMKLCILADVTLIGYLNALAGIITVNAGDSKFLLPSQDISV</sequence>